<dbReference type="CTD" id="3564848"/>
<dbReference type="KEGG" id="cel:CELE_Y47D3A.32"/>
<feature type="transmembrane region" description="Helical" evidence="2">
    <location>
        <begin position="53"/>
        <end position="73"/>
    </location>
</feature>
<dbReference type="SMR" id="H1UBJ5"/>
<dbReference type="RefSeq" id="NP_001255113.1">
    <property type="nucleotide sequence ID" value="NM_001268184.1"/>
</dbReference>
<sequence length="119" mass="13986">MATFMEGEIIEEILHEDSIVIMNETIIVDMWNVNATTGPTIISAKKEQLYESLILSGSAIIFILLAILILYYIKTSRYYRHWWRGRQCEKAAKKEEKARLKAKVEREKLEQEDEEEYSV</sequence>
<evidence type="ECO:0000313" key="5">
    <source>
        <dbReference type="WormBase" id="Y47D3A.32d"/>
    </source>
</evidence>
<dbReference type="FunCoup" id="H1UBJ5">
    <property type="interactions" value="1496"/>
</dbReference>
<evidence type="ECO:0000256" key="2">
    <source>
        <dbReference type="SAM" id="Phobius"/>
    </source>
</evidence>
<evidence type="ECO:0000313" key="4">
    <source>
        <dbReference type="Proteomes" id="UP000001940"/>
    </source>
</evidence>
<dbReference type="Proteomes" id="UP000001940">
    <property type="component" value="Chromosome III"/>
</dbReference>
<keyword evidence="4" id="KW-1185">Reference proteome</keyword>
<dbReference type="ExpressionAtlas" id="H1UBJ5">
    <property type="expression patterns" value="baseline and differential"/>
</dbReference>
<dbReference type="AGR" id="WB:WBGene00012938"/>
<evidence type="ECO:0000256" key="1">
    <source>
        <dbReference type="SAM" id="Coils"/>
    </source>
</evidence>
<dbReference type="InParanoid" id="H1UBJ5"/>
<feature type="coiled-coil region" evidence="1">
    <location>
        <begin position="90"/>
        <end position="117"/>
    </location>
</feature>
<gene>
    <name evidence="3" type="ORF">CELE_Y47D3A.32</name>
    <name evidence="3 5" type="ORF">Y47D3A.32</name>
</gene>
<proteinExistence type="predicted"/>
<keyword evidence="2" id="KW-1133">Transmembrane helix</keyword>
<reference evidence="3 4" key="1">
    <citation type="journal article" date="1998" name="Science">
        <title>Genome sequence of the nematode C. elegans: a platform for investigating biology.</title>
        <authorList>
            <consortium name="The C. elegans sequencing consortium"/>
            <person name="Sulson J.E."/>
            <person name="Waterston R."/>
        </authorList>
    </citation>
    <scope>NUCLEOTIDE SEQUENCE [LARGE SCALE GENOMIC DNA]</scope>
    <source>
        <strain evidence="3 4">Bristol N2</strain>
    </source>
</reference>
<dbReference type="PaxDb" id="6239-Y47D3A.32d"/>
<accession>H1UBJ5</accession>
<dbReference type="Bgee" id="WBGene00012938">
    <property type="expression patterns" value="Expressed in larva and 3 other cell types or tissues"/>
</dbReference>
<dbReference type="OMA" id="MATFMEG"/>
<name>H1UBJ5_CAEEL</name>
<dbReference type="GeneID" id="3564848"/>
<dbReference type="eggNOG" id="ENOG502TIA7">
    <property type="taxonomic scope" value="Eukaryota"/>
</dbReference>
<protein>
    <submittedName>
        <fullName evidence="3">Uncharacterized protein</fullName>
    </submittedName>
</protein>
<keyword evidence="2" id="KW-0472">Membrane</keyword>
<dbReference type="EMBL" id="BX284603">
    <property type="protein sequence ID" value="CCF23354.1"/>
    <property type="molecule type" value="Genomic_DNA"/>
</dbReference>
<dbReference type="AlphaFoldDB" id="H1UBJ5"/>
<evidence type="ECO:0000313" key="3">
    <source>
        <dbReference type="EMBL" id="CCF23354.1"/>
    </source>
</evidence>
<dbReference type="WormBase" id="Y47D3A.32d">
    <property type="protein sequence ID" value="CE47050"/>
    <property type="gene ID" value="WBGene00012938"/>
</dbReference>
<organism evidence="3 4">
    <name type="scientific">Caenorhabditis elegans</name>
    <dbReference type="NCBI Taxonomy" id="6239"/>
    <lineage>
        <taxon>Eukaryota</taxon>
        <taxon>Metazoa</taxon>
        <taxon>Ecdysozoa</taxon>
        <taxon>Nematoda</taxon>
        <taxon>Chromadorea</taxon>
        <taxon>Rhabditida</taxon>
        <taxon>Rhabditina</taxon>
        <taxon>Rhabditomorpha</taxon>
        <taxon>Rhabditoidea</taxon>
        <taxon>Rhabditidae</taxon>
        <taxon>Peloderinae</taxon>
        <taxon>Caenorhabditis</taxon>
    </lineage>
</organism>
<keyword evidence="2" id="KW-0812">Transmembrane</keyword>
<keyword evidence="1" id="KW-0175">Coiled coil</keyword>
<dbReference type="OrthoDB" id="10514677at2759"/>